<accession>A0A4U5TT23</accession>
<dbReference type="PANTHER" id="PTHR18895:SF74">
    <property type="entry name" value="MTRF1L RELEASE FACTOR GLUTAMINE METHYLTRANSFERASE"/>
    <property type="match status" value="1"/>
</dbReference>
<dbReference type="Proteomes" id="UP000306552">
    <property type="component" value="Unassembled WGS sequence"/>
</dbReference>
<dbReference type="InterPro" id="IPR050320">
    <property type="entry name" value="N5-glutamine_MTase"/>
</dbReference>
<proteinExistence type="inferred from homology"/>
<comment type="function">
    <text evidence="5">Methylates the class 1 translation termination release factors RF1/PrfA and RF2/PrfB on the glutamine residue of the universally conserved GGQ motif.</text>
</comment>
<comment type="similarity">
    <text evidence="5">Belongs to the protein N5-glutamine methyltransferase family. PrmC subfamily.</text>
</comment>
<evidence type="ECO:0000256" key="1">
    <source>
        <dbReference type="ARBA" id="ARBA00022603"/>
    </source>
</evidence>
<comment type="caution">
    <text evidence="8">The sequence shown here is derived from an EMBL/GenBank/DDBJ whole genome shotgun (WGS) entry which is preliminary data.</text>
</comment>
<keyword evidence="9" id="KW-1185">Reference proteome</keyword>
<dbReference type="PANTHER" id="PTHR18895">
    <property type="entry name" value="HEMK METHYLTRANSFERASE"/>
    <property type="match status" value="1"/>
</dbReference>
<dbReference type="RefSeq" id="WP_138931200.1">
    <property type="nucleotide sequence ID" value="NZ_SWMU01000001.1"/>
</dbReference>
<dbReference type="PROSITE" id="PS00092">
    <property type="entry name" value="N6_MTASE"/>
    <property type="match status" value="1"/>
</dbReference>
<comment type="catalytic activity">
    <reaction evidence="4 5">
        <text>L-glutaminyl-[peptide chain release factor] + S-adenosyl-L-methionine = N(5)-methyl-L-glutaminyl-[peptide chain release factor] + S-adenosyl-L-homocysteine + H(+)</text>
        <dbReference type="Rhea" id="RHEA:42896"/>
        <dbReference type="Rhea" id="RHEA-COMP:10271"/>
        <dbReference type="Rhea" id="RHEA-COMP:10272"/>
        <dbReference type="ChEBI" id="CHEBI:15378"/>
        <dbReference type="ChEBI" id="CHEBI:30011"/>
        <dbReference type="ChEBI" id="CHEBI:57856"/>
        <dbReference type="ChEBI" id="CHEBI:59789"/>
        <dbReference type="ChEBI" id="CHEBI:61891"/>
        <dbReference type="EC" id="2.1.1.297"/>
    </reaction>
</comment>
<dbReference type="HAMAP" id="MF_02126">
    <property type="entry name" value="RF_methyltr_PrmC"/>
    <property type="match status" value="1"/>
</dbReference>
<dbReference type="NCBIfam" id="TIGR00536">
    <property type="entry name" value="hemK_fam"/>
    <property type="match status" value="1"/>
</dbReference>
<dbReference type="Gene3D" id="3.40.50.150">
    <property type="entry name" value="Vaccinia Virus protein VP39"/>
    <property type="match status" value="1"/>
</dbReference>
<dbReference type="InterPro" id="IPR019874">
    <property type="entry name" value="RF_methyltr_PrmC"/>
</dbReference>
<keyword evidence="2 5" id="KW-0808">Transferase</keyword>
<evidence type="ECO:0000256" key="5">
    <source>
        <dbReference type="HAMAP-Rule" id="MF_02126"/>
    </source>
</evidence>
<dbReference type="SUPFAM" id="SSF53335">
    <property type="entry name" value="S-adenosyl-L-methionine-dependent methyltransferases"/>
    <property type="match status" value="1"/>
</dbReference>
<dbReference type="GO" id="GO:0102559">
    <property type="term" value="F:peptide chain release factor N(5)-glutamine methyltransferase activity"/>
    <property type="evidence" value="ECO:0007669"/>
    <property type="project" value="UniProtKB-EC"/>
</dbReference>
<name>A0A4U5TT23_9FLAO</name>
<keyword evidence="3 5" id="KW-0949">S-adenosyl-L-methionine</keyword>
<feature type="binding site" evidence="5">
    <location>
        <begin position="187"/>
        <end position="190"/>
    </location>
    <ligand>
        <name>substrate</name>
    </ligand>
</feature>
<dbReference type="Pfam" id="PF05175">
    <property type="entry name" value="MTS"/>
    <property type="match status" value="1"/>
</dbReference>
<comment type="caution">
    <text evidence="5">Lacks conserved residue(s) required for the propagation of feature annotation.</text>
</comment>
<dbReference type="AlphaFoldDB" id="A0A4U5TT23"/>
<evidence type="ECO:0000256" key="4">
    <source>
        <dbReference type="ARBA" id="ARBA00048391"/>
    </source>
</evidence>
<dbReference type="InterPro" id="IPR004556">
    <property type="entry name" value="HemK-like"/>
</dbReference>
<evidence type="ECO:0000259" key="6">
    <source>
        <dbReference type="Pfam" id="PF05175"/>
    </source>
</evidence>
<dbReference type="Pfam" id="PF17827">
    <property type="entry name" value="PrmC_N"/>
    <property type="match status" value="1"/>
</dbReference>
<dbReference type="InterPro" id="IPR029063">
    <property type="entry name" value="SAM-dependent_MTases_sf"/>
</dbReference>
<dbReference type="InterPro" id="IPR002052">
    <property type="entry name" value="DNA_methylase_N6_adenine_CS"/>
</dbReference>
<protein>
    <recommendedName>
        <fullName evidence="5">Release factor glutamine methyltransferase</fullName>
        <shortName evidence="5">RF MTase</shortName>
        <ecNumber evidence="5">2.1.1.297</ecNumber>
    </recommendedName>
    <alternativeName>
        <fullName evidence="5">N5-glutamine methyltransferase PrmC</fullName>
    </alternativeName>
    <alternativeName>
        <fullName evidence="5">Protein-(glutamine-N5) MTase PrmC</fullName>
    </alternativeName>
    <alternativeName>
        <fullName evidence="5">Protein-glutamine N-methyltransferase PrmC</fullName>
    </alternativeName>
</protein>
<organism evidence="8 9">
    <name type="scientific">Mesohalobacter halotolerans</name>
    <dbReference type="NCBI Taxonomy" id="1883405"/>
    <lineage>
        <taxon>Bacteria</taxon>
        <taxon>Pseudomonadati</taxon>
        <taxon>Bacteroidota</taxon>
        <taxon>Flavobacteriia</taxon>
        <taxon>Flavobacteriales</taxon>
        <taxon>Flavobacteriaceae</taxon>
        <taxon>Mesohalobacter</taxon>
    </lineage>
</organism>
<evidence type="ECO:0000313" key="8">
    <source>
        <dbReference type="EMBL" id="TKS57499.1"/>
    </source>
</evidence>
<dbReference type="InterPro" id="IPR007848">
    <property type="entry name" value="Small_mtfrase_dom"/>
</dbReference>
<feature type="binding site" evidence="5">
    <location>
        <begin position="121"/>
        <end position="125"/>
    </location>
    <ligand>
        <name>S-adenosyl-L-methionine</name>
        <dbReference type="ChEBI" id="CHEBI:59789"/>
    </ligand>
</feature>
<dbReference type="CDD" id="cd02440">
    <property type="entry name" value="AdoMet_MTases"/>
    <property type="match status" value="1"/>
</dbReference>
<gene>
    <name evidence="5 8" type="primary">prmC</name>
    <name evidence="8" type="ORF">FCN74_03520</name>
</gene>
<dbReference type="GO" id="GO:0032259">
    <property type="term" value="P:methylation"/>
    <property type="evidence" value="ECO:0007669"/>
    <property type="project" value="UniProtKB-KW"/>
</dbReference>
<evidence type="ECO:0000313" key="9">
    <source>
        <dbReference type="Proteomes" id="UP000306552"/>
    </source>
</evidence>
<reference evidence="8 9" key="1">
    <citation type="submission" date="2019-04" db="EMBL/GenBank/DDBJ databases">
        <title>Psychroflexus halotolerans sp. nov., isolated from a marine solar saltern.</title>
        <authorList>
            <person name="Feng X."/>
        </authorList>
    </citation>
    <scope>NUCLEOTIDE SEQUENCE [LARGE SCALE GENOMIC DNA]</scope>
    <source>
        <strain evidence="8 9">WDS2C27</strain>
    </source>
</reference>
<feature type="domain" description="Release factor glutamine methyltransferase N-terminal" evidence="7">
    <location>
        <begin position="28"/>
        <end position="76"/>
    </location>
</feature>
<dbReference type="EMBL" id="SWMU01000001">
    <property type="protein sequence ID" value="TKS57499.1"/>
    <property type="molecule type" value="Genomic_DNA"/>
</dbReference>
<feature type="binding site" evidence="5">
    <location>
        <position position="187"/>
    </location>
    <ligand>
        <name>S-adenosyl-L-methionine</name>
        <dbReference type="ChEBI" id="CHEBI:59789"/>
    </ligand>
</feature>
<dbReference type="NCBIfam" id="TIGR03534">
    <property type="entry name" value="RF_mod_PrmC"/>
    <property type="match status" value="1"/>
</dbReference>
<feature type="binding site" evidence="5">
    <location>
        <position position="144"/>
    </location>
    <ligand>
        <name>S-adenosyl-L-methionine</name>
        <dbReference type="ChEBI" id="CHEBI:59789"/>
    </ligand>
</feature>
<evidence type="ECO:0000256" key="2">
    <source>
        <dbReference type="ARBA" id="ARBA00022679"/>
    </source>
</evidence>
<dbReference type="EC" id="2.1.1.297" evidence="5"/>
<dbReference type="OrthoDB" id="9800643at2"/>
<dbReference type="InterPro" id="IPR040758">
    <property type="entry name" value="PrmC_N"/>
</dbReference>
<dbReference type="GO" id="GO:0003676">
    <property type="term" value="F:nucleic acid binding"/>
    <property type="evidence" value="ECO:0007669"/>
    <property type="project" value="InterPro"/>
</dbReference>
<evidence type="ECO:0000256" key="3">
    <source>
        <dbReference type="ARBA" id="ARBA00022691"/>
    </source>
</evidence>
<feature type="domain" description="Methyltransferase small" evidence="6">
    <location>
        <begin position="105"/>
        <end position="196"/>
    </location>
</feature>
<dbReference type="Gene3D" id="1.10.8.10">
    <property type="entry name" value="DNA helicase RuvA subunit, C-terminal domain"/>
    <property type="match status" value="1"/>
</dbReference>
<sequence length="281" mass="32768">MTTKTLQNLFHKTLSKIYSKSEIDTFLYWVVEEVLKLKRIDVYLNPDVEINSKELKTIQNYLHRLQQQEPIQYILGSTEFYGMRFQVNPEVLIPRPETEELVEWIVTELKNQSKKQILDIGTGSGCIAIALKKELPECEISALDISKTALQIASENAKQNQLTINFEAQDIFKLNSLPKEVEIIVSNPPYVRVLEKKQMHENVLKFEPHQALFVKNDDALVFYKKIIELALASSRCKTVYFEINQYLSDDLKKMIQSYNISNAEFRKDFRGNERMLKLLID</sequence>
<keyword evidence="1 5" id="KW-0489">Methyltransferase</keyword>
<evidence type="ECO:0000259" key="7">
    <source>
        <dbReference type="Pfam" id="PF17827"/>
    </source>
</evidence>